<dbReference type="KEGG" id="bwh:A9C19_18140"/>
<dbReference type="InterPro" id="IPR025930">
    <property type="entry name" value="NETI"/>
</dbReference>
<gene>
    <name evidence="1" type="ORF">A9C19_18140</name>
</gene>
<dbReference type="Proteomes" id="UP000181936">
    <property type="component" value="Chromosome"/>
</dbReference>
<protein>
    <recommendedName>
        <fullName evidence="3">NETI motif-containing protein</fullName>
    </recommendedName>
</protein>
<organism evidence="1 2">
    <name type="scientific">Bacillus weihaiensis</name>
    <dbReference type="NCBI Taxonomy" id="1547283"/>
    <lineage>
        <taxon>Bacteria</taxon>
        <taxon>Bacillati</taxon>
        <taxon>Bacillota</taxon>
        <taxon>Bacilli</taxon>
        <taxon>Bacillales</taxon>
        <taxon>Bacillaceae</taxon>
        <taxon>Bacillus</taxon>
    </lineage>
</organism>
<evidence type="ECO:0000313" key="2">
    <source>
        <dbReference type="Proteomes" id="UP000181936"/>
    </source>
</evidence>
<dbReference type="AlphaFoldDB" id="A0A1L3MVY6"/>
<dbReference type="OrthoDB" id="2354098at2"/>
<evidence type="ECO:0000313" key="1">
    <source>
        <dbReference type="EMBL" id="APH06499.1"/>
    </source>
</evidence>
<dbReference type="STRING" id="1547283.A9C19_18140"/>
<keyword evidence="2" id="KW-1185">Reference proteome</keyword>
<reference evidence="1 2" key="1">
    <citation type="journal article" date="2016" name="Sci. Rep.">
        <title>Complete genome sequence and transcriptomic analysis of a novel marine strain Bacillus weihaiensis reveals the mechanism of brown algae degradation.</title>
        <authorList>
            <person name="Zhu Y."/>
            <person name="Chen P."/>
            <person name="Bao Y."/>
            <person name="Men Y."/>
            <person name="Zeng Y."/>
            <person name="Yang J."/>
            <person name="Sun J."/>
            <person name="Sun Y."/>
        </authorList>
    </citation>
    <scope>NUCLEOTIDE SEQUENCE [LARGE SCALE GENOMIC DNA]</scope>
    <source>
        <strain evidence="1 2">Alg07</strain>
    </source>
</reference>
<dbReference type="RefSeq" id="WP_072581299.1">
    <property type="nucleotide sequence ID" value="NZ_CP016020.1"/>
</dbReference>
<proteinExistence type="predicted"/>
<evidence type="ECO:0008006" key="3">
    <source>
        <dbReference type="Google" id="ProtNLM"/>
    </source>
</evidence>
<sequence>MTNKPSKKKFTVEENETIDDCLARMSKEGYFPVRRTEQPIFKEELNGKQVEPVLCGRVIVFEGKLL</sequence>
<dbReference type="Pfam" id="PF14044">
    <property type="entry name" value="NETI"/>
    <property type="match status" value="1"/>
</dbReference>
<name>A0A1L3MVY6_9BACI</name>
<dbReference type="EMBL" id="CP016020">
    <property type="protein sequence ID" value="APH06499.1"/>
    <property type="molecule type" value="Genomic_DNA"/>
</dbReference>
<accession>A0A1L3MVY6</accession>